<protein>
    <submittedName>
        <fullName evidence="2">Uncharacterized protein</fullName>
    </submittedName>
</protein>
<evidence type="ECO:0000313" key="2">
    <source>
        <dbReference type="EMBL" id="KAK2028453.1"/>
    </source>
</evidence>
<feature type="region of interest" description="Disordered" evidence="1">
    <location>
        <begin position="1"/>
        <end position="40"/>
    </location>
</feature>
<feature type="compositionally biased region" description="Polar residues" evidence="1">
    <location>
        <begin position="1"/>
        <end position="18"/>
    </location>
</feature>
<proteinExistence type="predicted"/>
<evidence type="ECO:0000313" key="3">
    <source>
        <dbReference type="Proteomes" id="UP001232148"/>
    </source>
</evidence>
<dbReference type="EMBL" id="MU842878">
    <property type="protein sequence ID" value="KAK2028453.1"/>
    <property type="molecule type" value="Genomic_DNA"/>
</dbReference>
<keyword evidence="3" id="KW-1185">Reference proteome</keyword>
<gene>
    <name evidence="2" type="ORF">LX32DRAFT_653139</name>
</gene>
<sequence length="149" mass="16168">MAPQTRNHQTSAQGSSSDGRLRRPHEAPSPTAPPSTTTRSAKLQTRALVLFNDAREDLLENDTFILGFFFASLSPPSCLATPTCDNRRGFNTFARPASSTSLSRARARGLRHTRLLRRSSFSSGAASICIFVGAGRFTIRSVAAHLGEY</sequence>
<dbReference type="AlphaFoldDB" id="A0AAD9M4R6"/>
<accession>A0AAD9M4R6</accession>
<dbReference type="Proteomes" id="UP001232148">
    <property type="component" value="Unassembled WGS sequence"/>
</dbReference>
<comment type="caution">
    <text evidence="2">The sequence shown here is derived from an EMBL/GenBank/DDBJ whole genome shotgun (WGS) entry which is preliminary data.</text>
</comment>
<name>A0AAD9M4R6_9PEZI</name>
<reference evidence="2" key="1">
    <citation type="submission" date="2021-06" db="EMBL/GenBank/DDBJ databases">
        <title>Comparative genomics, transcriptomics and evolutionary studies reveal genomic signatures of adaptation to plant cell wall in hemibiotrophic fungi.</title>
        <authorList>
            <consortium name="DOE Joint Genome Institute"/>
            <person name="Baroncelli R."/>
            <person name="Diaz J.F."/>
            <person name="Benocci T."/>
            <person name="Peng M."/>
            <person name="Battaglia E."/>
            <person name="Haridas S."/>
            <person name="Andreopoulos W."/>
            <person name="Labutti K."/>
            <person name="Pangilinan J."/>
            <person name="Floch G.L."/>
            <person name="Makela M.R."/>
            <person name="Henrissat B."/>
            <person name="Grigoriev I.V."/>
            <person name="Crouch J.A."/>
            <person name="De Vries R.P."/>
            <person name="Sukno S.A."/>
            <person name="Thon M.R."/>
        </authorList>
    </citation>
    <scope>NUCLEOTIDE SEQUENCE</scope>
    <source>
        <strain evidence="2">MAFF235873</strain>
    </source>
</reference>
<evidence type="ECO:0000256" key="1">
    <source>
        <dbReference type="SAM" id="MobiDB-lite"/>
    </source>
</evidence>
<organism evidence="2 3">
    <name type="scientific">Colletotrichum zoysiae</name>
    <dbReference type="NCBI Taxonomy" id="1216348"/>
    <lineage>
        <taxon>Eukaryota</taxon>
        <taxon>Fungi</taxon>
        <taxon>Dikarya</taxon>
        <taxon>Ascomycota</taxon>
        <taxon>Pezizomycotina</taxon>
        <taxon>Sordariomycetes</taxon>
        <taxon>Hypocreomycetidae</taxon>
        <taxon>Glomerellales</taxon>
        <taxon>Glomerellaceae</taxon>
        <taxon>Colletotrichum</taxon>
        <taxon>Colletotrichum graminicola species complex</taxon>
    </lineage>
</organism>